<dbReference type="RefSeq" id="WP_271436340.1">
    <property type="nucleotide sequence ID" value="NZ_CP073355.1"/>
</dbReference>
<dbReference type="PANTHER" id="PTHR33317:SF4">
    <property type="entry name" value="POLYNUCLEOTIDYL TRANSFERASE, RIBONUCLEASE H-LIKE SUPERFAMILY PROTEIN"/>
    <property type="match status" value="1"/>
</dbReference>
<dbReference type="GO" id="GO:0004518">
    <property type="term" value="F:nuclease activity"/>
    <property type="evidence" value="ECO:0007669"/>
    <property type="project" value="UniProtKB-KW"/>
</dbReference>
<dbReference type="GO" id="GO:0016788">
    <property type="term" value="F:hydrolase activity, acting on ester bonds"/>
    <property type="evidence" value="ECO:0007669"/>
    <property type="project" value="UniProtKB-UniRule"/>
</dbReference>
<protein>
    <recommendedName>
        <fullName evidence="5">Putative pre-16S rRNA nuclease</fullName>
        <ecNumber evidence="5">3.1.-.-</ecNumber>
    </recommendedName>
</protein>
<dbReference type="KEGG" id="taqu:KDW03_05270"/>
<evidence type="ECO:0000256" key="2">
    <source>
        <dbReference type="ARBA" id="ARBA00022517"/>
    </source>
</evidence>
<dbReference type="InterPro" id="IPR012337">
    <property type="entry name" value="RNaseH-like_sf"/>
</dbReference>
<dbReference type="InterPro" id="IPR037027">
    <property type="entry name" value="YqgF/RNaseH-like_dom_sf"/>
</dbReference>
<organism evidence="7 8">
    <name type="scientific">Thermospira aquatica</name>
    <dbReference type="NCBI Taxonomy" id="2828656"/>
    <lineage>
        <taxon>Bacteria</taxon>
        <taxon>Pseudomonadati</taxon>
        <taxon>Spirochaetota</taxon>
        <taxon>Spirochaetia</taxon>
        <taxon>Brevinematales</taxon>
        <taxon>Thermospiraceae</taxon>
        <taxon>Thermospira</taxon>
    </lineage>
</organism>
<dbReference type="PANTHER" id="PTHR33317">
    <property type="entry name" value="POLYNUCLEOTIDYL TRANSFERASE, RIBONUCLEASE H-LIKE SUPERFAMILY PROTEIN"/>
    <property type="match status" value="1"/>
</dbReference>
<comment type="subcellular location">
    <subcellularLocation>
        <location evidence="5">Cytoplasm</location>
    </subcellularLocation>
</comment>
<dbReference type="EC" id="3.1.-.-" evidence="5"/>
<dbReference type="NCBIfam" id="TIGR00250">
    <property type="entry name" value="RNAse_H_YqgF"/>
    <property type="match status" value="1"/>
</dbReference>
<comment type="similarity">
    <text evidence="5">Belongs to the YqgF HJR family.</text>
</comment>
<reference evidence="7" key="2">
    <citation type="submission" date="2022-06" db="EMBL/GenBank/DDBJ databases">
        <title>Thermospira aquatica gen. nov., sp. nov.</title>
        <authorList>
            <person name="Ben Ali Gam Z."/>
            <person name="Labat M."/>
        </authorList>
    </citation>
    <scope>NUCLEOTIDE SEQUENCE</scope>
    <source>
        <strain evidence="7">F1F22</strain>
    </source>
</reference>
<dbReference type="GO" id="GO:0005829">
    <property type="term" value="C:cytosol"/>
    <property type="evidence" value="ECO:0007669"/>
    <property type="project" value="TreeGrafter"/>
</dbReference>
<feature type="domain" description="YqgF/RNase H-like" evidence="6">
    <location>
        <begin position="2"/>
        <end position="98"/>
    </location>
</feature>
<evidence type="ECO:0000256" key="5">
    <source>
        <dbReference type="HAMAP-Rule" id="MF_00651"/>
    </source>
</evidence>
<dbReference type="InterPro" id="IPR006641">
    <property type="entry name" value="YqgF/RNaseH-like_dom"/>
</dbReference>
<dbReference type="HAMAP" id="MF_00651">
    <property type="entry name" value="Nuclease_YqgF"/>
    <property type="match status" value="1"/>
</dbReference>
<reference evidence="7" key="1">
    <citation type="submission" date="2021-04" db="EMBL/GenBank/DDBJ databases">
        <authorList>
            <person name="Postec A."/>
        </authorList>
    </citation>
    <scope>NUCLEOTIDE SEQUENCE</scope>
    <source>
        <strain evidence="7">F1F22</strain>
    </source>
</reference>
<dbReference type="Gene3D" id="3.30.420.140">
    <property type="entry name" value="YqgF/RNase H-like domain"/>
    <property type="match status" value="1"/>
</dbReference>
<proteinExistence type="inferred from homology"/>
<evidence type="ECO:0000256" key="3">
    <source>
        <dbReference type="ARBA" id="ARBA00022722"/>
    </source>
</evidence>
<evidence type="ECO:0000313" key="7">
    <source>
        <dbReference type="EMBL" id="URA11206.1"/>
    </source>
</evidence>
<keyword evidence="4 5" id="KW-0378">Hydrolase</keyword>
<dbReference type="SMART" id="SM00732">
    <property type="entry name" value="YqgFc"/>
    <property type="match status" value="1"/>
</dbReference>
<evidence type="ECO:0000313" key="8">
    <source>
        <dbReference type="Proteomes" id="UP001056539"/>
    </source>
</evidence>
<keyword evidence="8" id="KW-1185">Reference proteome</keyword>
<sequence length="133" mass="15110">MGRILAIDVGTKKIGLALSDPLRILASPWGSLQRDSFLWAKIVTLCKNEGVDLIVVGYVASDYYGTATRMVNEFVLELKKHISLPVEFQDESFSSQKAESYLRVKGKKKRCPREDRDSLAATQILWEYLDSRR</sequence>
<dbReference type="CDD" id="cd16964">
    <property type="entry name" value="YqgF"/>
    <property type="match status" value="1"/>
</dbReference>
<keyword evidence="3 5" id="KW-0540">Nuclease</keyword>
<dbReference type="Proteomes" id="UP001056539">
    <property type="component" value="Chromosome"/>
</dbReference>
<dbReference type="AlphaFoldDB" id="A0AAX3BIM1"/>
<evidence type="ECO:0000256" key="4">
    <source>
        <dbReference type="ARBA" id="ARBA00022801"/>
    </source>
</evidence>
<evidence type="ECO:0000259" key="6">
    <source>
        <dbReference type="SMART" id="SM00732"/>
    </source>
</evidence>
<keyword evidence="1 5" id="KW-0963">Cytoplasm</keyword>
<dbReference type="GO" id="GO:0000967">
    <property type="term" value="P:rRNA 5'-end processing"/>
    <property type="evidence" value="ECO:0007669"/>
    <property type="project" value="UniProtKB-UniRule"/>
</dbReference>
<dbReference type="SUPFAM" id="SSF53098">
    <property type="entry name" value="Ribonuclease H-like"/>
    <property type="match status" value="1"/>
</dbReference>
<gene>
    <name evidence="7" type="primary">ruvX</name>
    <name evidence="7" type="ORF">KDW03_05270</name>
</gene>
<name>A0AAX3BIM1_9SPIR</name>
<dbReference type="Pfam" id="PF03652">
    <property type="entry name" value="RuvX"/>
    <property type="match status" value="1"/>
</dbReference>
<evidence type="ECO:0000256" key="1">
    <source>
        <dbReference type="ARBA" id="ARBA00022490"/>
    </source>
</evidence>
<accession>A0AAX3BIM1</accession>
<keyword evidence="2 5" id="KW-0690">Ribosome biogenesis</keyword>
<comment type="function">
    <text evidence="5">Could be a nuclease involved in processing of the 5'-end of pre-16S rRNA.</text>
</comment>
<dbReference type="EMBL" id="CP073355">
    <property type="protein sequence ID" value="URA11206.1"/>
    <property type="molecule type" value="Genomic_DNA"/>
</dbReference>
<dbReference type="InterPro" id="IPR005227">
    <property type="entry name" value="YqgF"/>
</dbReference>